<dbReference type="PANTHER" id="PTHR47356">
    <property type="entry name" value="FAD-DEPENDENT MONOOXYGENASE ASQG-RELATED"/>
    <property type="match status" value="1"/>
</dbReference>
<feature type="non-terminal residue" evidence="1">
    <location>
        <position position="153"/>
    </location>
</feature>
<proteinExistence type="predicted"/>
<accession>A0A9P6PJ27</accession>
<dbReference type="AlphaFoldDB" id="A0A9P6PJ27"/>
<dbReference type="GO" id="GO:0004497">
    <property type="term" value="F:monooxygenase activity"/>
    <property type="evidence" value="ECO:0007669"/>
    <property type="project" value="InterPro"/>
</dbReference>
<gene>
    <name evidence="1" type="ORF">BG011_003186</name>
</gene>
<feature type="non-terminal residue" evidence="1">
    <location>
        <position position="1"/>
    </location>
</feature>
<organism evidence="1 2">
    <name type="scientific">Mortierella polycephala</name>
    <dbReference type="NCBI Taxonomy" id="41804"/>
    <lineage>
        <taxon>Eukaryota</taxon>
        <taxon>Fungi</taxon>
        <taxon>Fungi incertae sedis</taxon>
        <taxon>Mucoromycota</taxon>
        <taxon>Mortierellomycotina</taxon>
        <taxon>Mortierellomycetes</taxon>
        <taxon>Mortierellales</taxon>
        <taxon>Mortierellaceae</taxon>
        <taxon>Mortierella</taxon>
    </lineage>
</organism>
<dbReference type="PANTHER" id="PTHR47356:SF2">
    <property type="entry name" value="FAD-BINDING DOMAIN-CONTAINING PROTEIN-RELATED"/>
    <property type="match status" value="1"/>
</dbReference>
<reference evidence="1" key="1">
    <citation type="journal article" date="2020" name="Fungal Divers.">
        <title>Resolving the Mortierellaceae phylogeny through synthesis of multi-gene phylogenetics and phylogenomics.</title>
        <authorList>
            <person name="Vandepol N."/>
            <person name="Liber J."/>
            <person name="Desiro A."/>
            <person name="Na H."/>
            <person name="Kennedy M."/>
            <person name="Barry K."/>
            <person name="Grigoriev I.V."/>
            <person name="Miller A.N."/>
            <person name="O'Donnell K."/>
            <person name="Stajich J.E."/>
            <person name="Bonito G."/>
        </authorList>
    </citation>
    <scope>NUCLEOTIDE SEQUENCE</scope>
    <source>
        <strain evidence="1">KOD948</strain>
    </source>
</reference>
<dbReference type="InterPro" id="IPR050562">
    <property type="entry name" value="FAD_mOase_fung"/>
</dbReference>
<keyword evidence="2" id="KW-1185">Reference proteome</keyword>
<comment type="caution">
    <text evidence="1">The sequence shown here is derived from an EMBL/GenBank/DDBJ whole genome shotgun (WGS) entry which is preliminary data.</text>
</comment>
<protein>
    <submittedName>
        <fullName evidence="1">Uncharacterized protein</fullName>
    </submittedName>
</protein>
<evidence type="ECO:0000313" key="1">
    <source>
        <dbReference type="EMBL" id="KAG0243187.1"/>
    </source>
</evidence>
<name>A0A9P6PJ27_9FUNG</name>
<dbReference type="Proteomes" id="UP000726737">
    <property type="component" value="Unassembled WGS sequence"/>
</dbReference>
<dbReference type="EMBL" id="JAAAJA010002124">
    <property type="protein sequence ID" value="KAG0243187.1"/>
    <property type="molecule type" value="Genomic_DNA"/>
</dbReference>
<dbReference type="Gene3D" id="3.50.50.60">
    <property type="entry name" value="FAD/NAD(P)-binding domain"/>
    <property type="match status" value="1"/>
</dbReference>
<evidence type="ECO:0000313" key="2">
    <source>
        <dbReference type="Proteomes" id="UP000726737"/>
    </source>
</evidence>
<dbReference type="OrthoDB" id="47494at2759"/>
<dbReference type="SUPFAM" id="SSF51905">
    <property type="entry name" value="FAD/NAD(P)-binding domain"/>
    <property type="match status" value="1"/>
</dbReference>
<sequence>NTSYNGDILVGADGAYSAVRQNIYNELDEKGLLPKSDMEDLFIGNTCMVGLAEPKDPSKYPQLDKPYSYLQIIVGKNRLSSIEESKNEQFRNSEWGPEANAEMIKQFYDFPCPYGGTMGELIDATPKDLISKVFVEEKMFDTWFHGRTVLLGD</sequence>
<dbReference type="InterPro" id="IPR036188">
    <property type="entry name" value="FAD/NAD-bd_sf"/>
</dbReference>